<evidence type="ECO:0000256" key="1">
    <source>
        <dbReference type="ARBA" id="ARBA00004370"/>
    </source>
</evidence>
<dbReference type="Proteomes" id="UP000298460">
    <property type="component" value="Unassembled WGS sequence"/>
</dbReference>
<evidence type="ECO:0000256" key="4">
    <source>
        <dbReference type="ARBA" id="ARBA00022679"/>
    </source>
</evidence>
<evidence type="ECO:0000259" key="5">
    <source>
        <dbReference type="Pfam" id="PF04101"/>
    </source>
</evidence>
<proteinExistence type="inferred from homology"/>
<dbReference type="SUPFAM" id="SSF53756">
    <property type="entry name" value="UDP-Glycosyltransferase/glycogen phosphorylase"/>
    <property type="match status" value="1"/>
</dbReference>
<evidence type="ECO:0000313" key="8">
    <source>
        <dbReference type="Proteomes" id="UP000298460"/>
    </source>
</evidence>
<dbReference type="Pfam" id="PF04101">
    <property type="entry name" value="Glyco_tran_28_C"/>
    <property type="match status" value="1"/>
</dbReference>
<protein>
    <submittedName>
        <fullName evidence="7">UDP-N-acetylglucosamine--LPS N-acetylglucosamine transferase</fullName>
    </submittedName>
</protein>
<dbReference type="EMBL" id="SPQQ01000023">
    <property type="protein sequence ID" value="TGE34953.1"/>
    <property type="molecule type" value="Genomic_DNA"/>
</dbReference>
<evidence type="ECO:0000256" key="3">
    <source>
        <dbReference type="ARBA" id="ARBA00022676"/>
    </source>
</evidence>
<dbReference type="Pfam" id="PF06925">
    <property type="entry name" value="MGDG_synth"/>
    <property type="match status" value="1"/>
</dbReference>
<gene>
    <name evidence="7" type="ORF">E4K67_27765</name>
</gene>
<sequence length="394" mass="43672">MRPLRVLVFSATYGTGHVKAAEALIAALRMNEPSAEIIHEDAIAVISRGLNQLLRSSYIGVIKHVPKVWGKYYYRTQEIADDSLLQRFLNTFGRRQFINYIRDLEPDVIVCTYPTVAGVLAQLRMKGELGIPIVTVVTDYTVHSHWIHFGVDCYIVGSPQVARGLMNRGIKASHIQVSGIPVNPRFEREADKDERLSKLGLEKDRLTFLIMGGVYGVLGKAKWMCNLVANLEGPVQAIIVCGKDHKLYKSLDSVVQDARNPVVRFDFINYVDELMSIADIIITKAGGLTVSESLTKQLPIIVFKPIPGQEENNANYIEEIGAGRIARTDEELISILNELITNPQEIKKMSNAAAQISPRHSAEKAVKAILELARDSPHHINGVELDLLEAGCGV</sequence>
<comment type="caution">
    <text evidence="7">The sequence shown here is derived from an EMBL/GenBank/DDBJ whole genome shotgun (WGS) entry which is preliminary data.</text>
</comment>
<dbReference type="AlphaFoldDB" id="A0A4Z0QYE0"/>
<dbReference type="InterPro" id="IPR050519">
    <property type="entry name" value="Glycosyltransf_28_UgtP"/>
</dbReference>
<dbReference type="InterPro" id="IPR007235">
    <property type="entry name" value="Glyco_trans_28_C"/>
</dbReference>
<dbReference type="GO" id="GO:0016758">
    <property type="term" value="F:hexosyltransferase activity"/>
    <property type="evidence" value="ECO:0007669"/>
    <property type="project" value="InterPro"/>
</dbReference>
<comment type="subcellular location">
    <subcellularLocation>
        <location evidence="1">Membrane</location>
    </subcellularLocation>
</comment>
<feature type="domain" description="Glycosyl transferase family 28 C-terminal" evidence="5">
    <location>
        <begin position="234"/>
        <end position="355"/>
    </location>
</feature>
<keyword evidence="3" id="KW-0328">Glycosyltransferase</keyword>
<evidence type="ECO:0000259" key="6">
    <source>
        <dbReference type="Pfam" id="PF06925"/>
    </source>
</evidence>
<evidence type="ECO:0000313" key="7">
    <source>
        <dbReference type="EMBL" id="TGE34953.1"/>
    </source>
</evidence>
<comment type="similarity">
    <text evidence="2">Belongs to the glycosyltransferase 28 family.</text>
</comment>
<dbReference type="InterPro" id="IPR009695">
    <property type="entry name" value="Diacylglyc_glucosyltr_N"/>
</dbReference>
<dbReference type="PANTHER" id="PTHR43025">
    <property type="entry name" value="MONOGALACTOSYLDIACYLGLYCEROL SYNTHASE"/>
    <property type="match status" value="1"/>
</dbReference>
<keyword evidence="8" id="KW-1185">Reference proteome</keyword>
<organism evidence="7 8">
    <name type="scientific">Desulfosporosinus fructosivorans</name>
    <dbReference type="NCBI Taxonomy" id="2018669"/>
    <lineage>
        <taxon>Bacteria</taxon>
        <taxon>Bacillati</taxon>
        <taxon>Bacillota</taxon>
        <taxon>Clostridia</taxon>
        <taxon>Eubacteriales</taxon>
        <taxon>Desulfitobacteriaceae</taxon>
        <taxon>Desulfosporosinus</taxon>
    </lineage>
</organism>
<accession>A0A4Z0QYE0</accession>
<dbReference type="GO" id="GO:0016020">
    <property type="term" value="C:membrane"/>
    <property type="evidence" value="ECO:0007669"/>
    <property type="project" value="UniProtKB-SubCell"/>
</dbReference>
<dbReference type="Gene3D" id="3.40.50.2000">
    <property type="entry name" value="Glycogen Phosphorylase B"/>
    <property type="match status" value="1"/>
</dbReference>
<dbReference type="PANTHER" id="PTHR43025:SF3">
    <property type="entry name" value="MONOGALACTOSYLDIACYLGLYCEROL SYNTHASE 1, CHLOROPLASTIC"/>
    <property type="match status" value="1"/>
</dbReference>
<reference evidence="7 8" key="1">
    <citation type="submission" date="2019-03" db="EMBL/GenBank/DDBJ databases">
        <title>Draft Genome Sequence of Desulfosporosinus fructosivorans Strain 63.6F, Isolated from Marine Sediment in the Baltic Sea.</title>
        <authorList>
            <person name="Hausmann B."/>
            <person name="Vandieken V."/>
            <person name="Pjevac P."/>
            <person name="Schreck K."/>
            <person name="Herbold C.W."/>
            <person name="Loy A."/>
        </authorList>
    </citation>
    <scope>NUCLEOTIDE SEQUENCE [LARGE SCALE GENOMIC DNA]</scope>
    <source>
        <strain evidence="7 8">63.6F</strain>
    </source>
</reference>
<feature type="domain" description="Diacylglycerol glucosyltransferase N-terminal" evidence="6">
    <location>
        <begin position="17"/>
        <end position="182"/>
    </location>
</feature>
<dbReference type="RefSeq" id="WP_135552727.1">
    <property type="nucleotide sequence ID" value="NZ_SPQQ01000023.1"/>
</dbReference>
<name>A0A4Z0QYE0_9FIRM</name>
<dbReference type="OrthoDB" id="9815663at2"/>
<dbReference type="GO" id="GO:0009247">
    <property type="term" value="P:glycolipid biosynthetic process"/>
    <property type="evidence" value="ECO:0007669"/>
    <property type="project" value="InterPro"/>
</dbReference>
<evidence type="ECO:0000256" key="2">
    <source>
        <dbReference type="ARBA" id="ARBA00006962"/>
    </source>
</evidence>
<keyword evidence="4 7" id="KW-0808">Transferase</keyword>